<evidence type="ECO:0008006" key="5">
    <source>
        <dbReference type="Google" id="ProtNLM"/>
    </source>
</evidence>
<dbReference type="RefSeq" id="WP_345292173.1">
    <property type="nucleotide sequence ID" value="NZ_BAABFV010000001.1"/>
</dbReference>
<evidence type="ECO:0000256" key="1">
    <source>
        <dbReference type="SAM" id="Coils"/>
    </source>
</evidence>
<protein>
    <recommendedName>
        <fullName evidence="5">MalT-like TPR region domain-containing protein</fullName>
    </recommendedName>
</protein>
<dbReference type="Proteomes" id="UP001501011">
    <property type="component" value="Unassembled WGS sequence"/>
</dbReference>
<proteinExistence type="predicted"/>
<dbReference type="EMBL" id="BAABFV010000001">
    <property type="protein sequence ID" value="GAA4359655.1"/>
    <property type="molecule type" value="Genomic_DNA"/>
</dbReference>
<reference evidence="4" key="1">
    <citation type="journal article" date="2019" name="Int. J. Syst. Evol. Microbiol.">
        <title>The Global Catalogue of Microorganisms (GCM) 10K type strain sequencing project: providing services to taxonomists for standard genome sequencing and annotation.</title>
        <authorList>
            <consortium name="The Broad Institute Genomics Platform"/>
            <consortium name="The Broad Institute Genome Sequencing Center for Infectious Disease"/>
            <person name="Wu L."/>
            <person name="Ma J."/>
        </authorList>
    </citation>
    <scope>NUCLEOTIDE SEQUENCE [LARGE SCALE GENOMIC DNA]</scope>
    <source>
        <strain evidence="4">JCM 17728</strain>
    </source>
</reference>
<gene>
    <name evidence="3" type="ORF">GCM10023151_10710</name>
</gene>
<dbReference type="SUPFAM" id="SSF48452">
    <property type="entry name" value="TPR-like"/>
    <property type="match status" value="1"/>
</dbReference>
<dbReference type="Pfam" id="PF13424">
    <property type="entry name" value="TPR_12"/>
    <property type="match status" value="1"/>
</dbReference>
<dbReference type="InterPro" id="IPR011990">
    <property type="entry name" value="TPR-like_helical_dom_sf"/>
</dbReference>
<dbReference type="Gene3D" id="1.25.40.10">
    <property type="entry name" value="Tetratricopeptide repeat domain"/>
    <property type="match status" value="2"/>
</dbReference>
<keyword evidence="1" id="KW-0175">Coiled coil</keyword>
<feature type="signal peptide" evidence="2">
    <location>
        <begin position="1"/>
        <end position="20"/>
    </location>
</feature>
<evidence type="ECO:0000256" key="2">
    <source>
        <dbReference type="SAM" id="SignalP"/>
    </source>
</evidence>
<sequence>MIKLLNVFVVYSLVVSSVFANETTTFIELKKIEESLTNNVSESAQKLESLSKNKNEFNSEEIYFFNLLKAHILLLQNKPDQSLELLGHLDKLETSSAGREGIKHLLTASINHYKGHSVEAFVSLDKSLDLLDKIKKQEYKSRILINAVGLYKDADLIDFSLDYGRRALVLANQLKDPSKICDATYELASIELLTKKYQMAENRLLSAKSYCEKAQHKILLLGVSYSILELRIETGKLDKAREIANELHPKMIDYGWDVLISASHSMLARLELSEANFKKAEEHAKKAYKIAKKTNDRKRMEVASRLLAQIYTELENDKEAIKFYKEYMELNDANKTRIRQRKMAFDMARRGKLE</sequence>
<evidence type="ECO:0000313" key="4">
    <source>
        <dbReference type="Proteomes" id="UP001501011"/>
    </source>
</evidence>
<feature type="coiled-coil region" evidence="1">
    <location>
        <begin position="33"/>
        <end position="60"/>
    </location>
</feature>
<comment type="caution">
    <text evidence="3">The sequence shown here is derived from an EMBL/GenBank/DDBJ whole genome shotgun (WGS) entry which is preliminary data.</text>
</comment>
<evidence type="ECO:0000313" key="3">
    <source>
        <dbReference type="EMBL" id="GAA4359655.1"/>
    </source>
</evidence>
<organism evidence="3 4">
    <name type="scientific">Kangiella marina</name>
    <dbReference type="NCBI Taxonomy" id="1079178"/>
    <lineage>
        <taxon>Bacteria</taxon>
        <taxon>Pseudomonadati</taxon>
        <taxon>Pseudomonadota</taxon>
        <taxon>Gammaproteobacteria</taxon>
        <taxon>Kangiellales</taxon>
        <taxon>Kangiellaceae</taxon>
        <taxon>Kangiella</taxon>
    </lineage>
</organism>
<keyword evidence="4" id="KW-1185">Reference proteome</keyword>
<feature type="chain" id="PRO_5046534879" description="MalT-like TPR region domain-containing protein" evidence="2">
    <location>
        <begin position="21"/>
        <end position="354"/>
    </location>
</feature>
<name>A0ABP8IIL8_9GAMM</name>
<keyword evidence="2" id="KW-0732">Signal</keyword>
<accession>A0ABP8IIL8</accession>